<keyword evidence="1" id="KW-0472">Membrane</keyword>
<evidence type="ECO:0000256" key="1">
    <source>
        <dbReference type="SAM" id="Phobius"/>
    </source>
</evidence>
<protein>
    <submittedName>
        <fullName evidence="2">Uncharacterized protein</fullName>
    </submittedName>
</protein>
<gene>
    <name evidence="2" type="ORF">DFR24_2533</name>
</gene>
<evidence type="ECO:0000313" key="2">
    <source>
        <dbReference type="EMBL" id="TDU28168.1"/>
    </source>
</evidence>
<dbReference type="RefSeq" id="WP_133881747.1">
    <property type="nucleotide sequence ID" value="NZ_SOBT01000009.1"/>
</dbReference>
<feature type="transmembrane region" description="Helical" evidence="1">
    <location>
        <begin position="32"/>
        <end position="59"/>
    </location>
</feature>
<comment type="caution">
    <text evidence="2">The sequence shown here is derived from an EMBL/GenBank/DDBJ whole genome shotgun (WGS) entry which is preliminary data.</text>
</comment>
<accession>A0A4R7P3I8</accession>
<keyword evidence="1" id="KW-0812">Transmembrane</keyword>
<reference evidence="2 3" key="1">
    <citation type="submission" date="2019-03" db="EMBL/GenBank/DDBJ databases">
        <title>Genomic Encyclopedia of Type Strains, Phase IV (KMG-IV): sequencing the most valuable type-strain genomes for metagenomic binning, comparative biology and taxonomic classification.</title>
        <authorList>
            <person name="Goeker M."/>
        </authorList>
    </citation>
    <scope>NUCLEOTIDE SEQUENCE [LARGE SCALE GENOMIC DNA]</scope>
    <source>
        <strain evidence="2 3">DSM 26377</strain>
    </source>
</reference>
<organism evidence="2 3">
    <name type="scientific">Panacagrimonas perspica</name>
    <dbReference type="NCBI Taxonomy" id="381431"/>
    <lineage>
        <taxon>Bacteria</taxon>
        <taxon>Pseudomonadati</taxon>
        <taxon>Pseudomonadota</taxon>
        <taxon>Gammaproteobacteria</taxon>
        <taxon>Nevskiales</taxon>
        <taxon>Nevskiaceae</taxon>
        <taxon>Panacagrimonas</taxon>
    </lineage>
</organism>
<name>A0A4R7P3I8_9GAMM</name>
<dbReference type="AlphaFoldDB" id="A0A4R7P3I8"/>
<dbReference type="Proteomes" id="UP000295341">
    <property type="component" value="Unassembled WGS sequence"/>
</dbReference>
<keyword evidence="1" id="KW-1133">Transmembrane helix</keyword>
<sequence length="285" mass="31732">MSDEPKTWHRGLDEDKPSYVGEMLKTQTNVTAGLAALATAAVAAIPLGLAGAAIPLVLFGAGEAIASMFVPSSQTFRNLIDRRIRAKKRAAFVEHLRKQIERLAMRDDDNWGVYQRMLDRVASIQDLRKHRKDVITERDLERLEDAAMDYLSLWLTQLSISDRLDSLGSKGLNKQHYQTEERLKKNPDDVTLRKAKADLDELVKRAERLARRKTVVDAAMIGLPDAVEEIYTAAITSPTAGDVASRLQEAVDRLHIDAELDSKLDAEMGDIPLRLASRPATATKH</sequence>
<proteinExistence type="predicted"/>
<keyword evidence="3" id="KW-1185">Reference proteome</keyword>
<evidence type="ECO:0000313" key="3">
    <source>
        <dbReference type="Proteomes" id="UP000295341"/>
    </source>
</evidence>
<dbReference type="EMBL" id="SOBT01000009">
    <property type="protein sequence ID" value="TDU28168.1"/>
    <property type="molecule type" value="Genomic_DNA"/>
</dbReference>